<name>A0ABU1U0B2_9BACL</name>
<organism evidence="1 2">
    <name type="scientific">Fictibacillus barbaricus</name>
    <dbReference type="NCBI Taxonomy" id="182136"/>
    <lineage>
        <taxon>Bacteria</taxon>
        <taxon>Bacillati</taxon>
        <taxon>Bacillota</taxon>
        <taxon>Bacilli</taxon>
        <taxon>Bacillales</taxon>
        <taxon>Fictibacillaceae</taxon>
        <taxon>Fictibacillus</taxon>
    </lineage>
</organism>
<evidence type="ECO:0000313" key="1">
    <source>
        <dbReference type="EMBL" id="MDR7072903.1"/>
    </source>
</evidence>
<reference evidence="1 2" key="1">
    <citation type="submission" date="2023-07" db="EMBL/GenBank/DDBJ databases">
        <title>Sorghum-associated microbial communities from plants grown in Nebraska, USA.</title>
        <authorList>
            <person name="Schachtman D."/>
        </authorList>
    </citation>
    <scope>NUCLEOTIDE SEQUENCE [LARGE SCALE GENOMIC DNA]</scope>
    <source>
        <strain evidence="1 2">BE211</strain>
    </source>
</reference>
<protein>
    <submittedName>
        <fullName evidence="1">Uncharacterized protein</fullName>
    </submittedName>
</protein>
<dbReference type="Proteomes" id="UP001258181">
    <property type="component" value="Unassembled WGS sequence"/>
</dbReference>
<keyword evidence="2" id="KW-1185">Reference proteome</keyword>
<proteinExistence type="predicted"/>
<gene>
    <name evidence="1" type="ORF">J2X07_001889</name>
</gene>
<comment type="caution">
    <text evidence="1">The sequence shown here is derived from an EMBL/GenBank/DDBJ whole genome shotgun (WGS) entry which is preliminary data.</text>
</comment>
<dbReference type="EMBL" id="JAVDWA010000003">
    <property type="protein sequence ID" value="MDR7072903.1"/>
    <property type="molecule type" value="Genomic_DNA"/>
</dbReference>
<accession>A0ABU1U0B2</accession>
<sequence>MKTRGYVREKCGIMNEMCGNPTKKSGDVKENSGILVCKCGNHFFTQEKILAVLSRQGFHRM</sequence>
<evidence type="ECO:0000313" key="2">
    <source>
        <dbReference type="Proteomes" id="UP001258181"/>
    </source>
</evidence>